<proteinExistence type="predicted"/>
<dbReference type="InterPro" id="IPR032794">
    <property type="entry name" value="LINES_N"/>
</dbReference>
<feature type="domain" description="Protein Lines N-terminal" evidence="1">
    <location>
        <begin position="283"/>
        <end position="472"/>
    </location>
</feature>
<dbReference type="PANTHER" id="PTHR16057:SF1">
    <property type="entry name" value="PROTEIN LINES HOMOLOG 1"/>
    <property type="match status" value="1"/>
</dbReference>
<comment type="caution">
    <text evidence="2">The sequence shown here is derived from an EMBL/GenBank/DDBJ whole genome shotgun (WGS) entry which is preliminary data.</text>
</comment>
<dbReference type="InterPro" id="IPR024875">
    <property type="entry name" value="Protein_Lines"/>
</dbReference>
<dbReference type="PANTHER" id="PTHR16057">
    <property type="entry name" value="WINS1, 2 PROTEIN"/>
    <property type="match status" value="1"/>
</dbReference>
<dbReference type="Proteomes" id="UP001321473">
    <property type="component" value="Unassembled WGS sequence"/>
</dbReference>
<evidence type="ECO:0000259" key="1">
    <source>
        <dbReference type="Pfam" id="PF14694"/>
    </source>
</evidence>
<sequence length="539" mass="60270">MAAVFQKAYDRLLSGCACEIKQDLISWINHDLNDLLGSNLQREDTLLGLTALHAVFETARKSLQKKAICPVIQEVVTALSQKETAENLMNLQLLTADKFTAHCCLITLNSLARCSMDLQQLFFSNLGKHLDRLTMARNEEKTRCCQLITFLMTADTKSCHPEETNTNSCPVLTVSTLQTANLHELSSAILSAAVKCLHNMLPLVQEGASHDVLYPSLSLWLRLVHSHCSMDVLRGSLPQRLIQSSMGENPLVANMALEILDRGLHPVTAEAQFSKVPLWVPSVGKQMIEAVQQGWFDKLCCRTGFCGFAGTRKAPSLKHSEQDAAVPLGDSRMIRRAMLVLLKSAAACLQQGLQEGLPEALEAGFAWLRSKTPTRISISDVDHLVHLFLEQDDQLMECLLSTLLLHLHRPASWTVSMPTLNPHRMFLKFLGSLGNDHVTLIDFVTSQETCALLYFVRYLKLVLSEWDAFVRCHGELDGCPEVQDMSNPETHARLDVTMATLVRTRIKLEKLSQRRDLLPFSVAPLVRLIEQCEMMYENG</sequence>
<organism evidence="2 3">
    <name type="scientific">Amblyomma americanum</name>
    <name type="common">Lone star tick</name>
    <dbReference type="NCBI Taxonomy" id="6943"/>
    <lineage>
        <taxon>Eukaryota</taxon>
        <taxon>Metazoa</taxon>
        <taxon>Ecdysozoa</taxon>
        <taxon>Arthropoda</taxon>
        <taxon>Chelicerata</taxon>
        <taxon>Arachnida</taxon>
        <taxon>Acari</taxon>
        <taxon>Parasitiformes</taxon>
        <taxon>Ixodida</taxon>
        <taxon>Ixodoidea</taxon>
        <taxon>Ixodidae</taxon>
        <taxon>Amblyomminae</taxon>
        <taxon>Amblyomma</taxon>
    </lineage>
</organism>
<dbReference type="Pfam" id="PF14694">
    <property type="entry name" value="LINES_N"/>
    <property type="match status" value="1"/>
</dbReference>
<reference evidence="2 3" key="1">
    <citation type="journal article" date="2023" name="Arcadia Sci">
        <title>De novo assembly of a long-read Amblyomma americanum tick genome.</title>
        <authorList>
            <person name="Chou S."/>
            <person name="Poskanzer K.E."/>
            <person name="Rollins M."/>
            <person name="Thuy-Boun P.S."/>
        </authorList>
    </citation>
    <scope>NUCLEOTIDE SEQUENCE [LARGE SCALE GENOMIC DNA]</scope>
    <source>
        <strain evidence="2">F_SG_1</strain>
        <tissue evidence="2">Salivary glands</tissue>
    </source>
</reference>
<keyword evidence="3" id="KW-1185">Reference proteome</keyword>
<accession>A0AAQ4DX67</accession>
<evidence type="ECO:0000313" key="2">
    <source>
        <dbReference type="EMBL" id="KAK8767057.1"/>
    </source>
</evidence>
<dbReference type="EMBL" id="JARKHS020025782">
    <property type="protein sequence ID" value="KAK8767057.1"/>
    <property type="molecule type" value="Genomic_DNA"/>
</dbReference>
<name>A0AAQ4DX67_AMBAM</name>
<gene>
    <name evidence="2" type="ORF">V5799_006169</name>
</gene>
<evidence type="ECO:0000313" key="3">
    <source>
        <dbReference type="Proteomes" id="UP001321473"/>
    </source>
</evidence>
<dbReference type="AlphaFoldDB" id="A0AAQ4DX67"/>
<protein>
    <recommendedName>
        <fullName evidence="1">Protein Lines N-terminal domain-containing protein</fullName>
    </recommendedName>
</protein>